<sequence precursor="true">MRSGHRITAVLLGAALAVPTVSAHADDSQAVIQLYQQVTNLQQQIRDLRGQNQELQHELDDLRKRQRELYMNTDQRLQALEAAVSGGTAVHPVGAGTANAPAMGTSMPAASTAQVAAAATSTPSPTGSAGGNGFDAYQQAFNLLKNSHYHEAVDAFKSFVKNYPQSPYVPNAEYWMGEALYVEQHFNQALAQFRKVVDQYPQSNKVAASMLKIGYSQYELKQWPAARKTLQNVMNNYPGTSAARLAADRLKRMQREGH</sequence>
<dbReference type="NCBIfam" id="TIGR02795">
    <property type="entry name" value="tol_pal_ybgF"/>
    <property type="match status" value="1"/>
</dbReference>
<dbReference type="InterPro" id="IPR011990">
    <property type="entry name" value="TPR-like_helical_dom_sf"/>
</dbReference>
<feature type="domain" description="Outer membrane lipoprotein BamD-like" evidence="4">
    <location>
        <begin position="135"/>
        <end position="208"/>
    </location>
</feature>
<keyword evidence="2" id="KW-0574">Periplasm</keyword>
<dbReference type="GO" id="GO:0070206">
    <property type="term" value="P:protein trimerization"/>
    <property type="evidence" value="ECO:0007669"/>
    <property type="project" value="InterPro"/>
</dbReference>
<keyword evidence="2" id="KW-0132">Cell division</keyword>
<evidence type="ECO:0000256" key="2">
    <source>
        <dbReference type="HAMAP-Rule" id="MF_02066"/>
    </source>
</evidence>
<keyword evidence="2" id="KW-0131">Cell cycle</keyword>
<protein>
    <recommendedName>
        <fullName evidence="2">Cell division coordinator CpoB</fullName>
    </recommendedName>
</protein>
<dbReference type="Proteomes" id="UP000095342">
    <property type="component" value="Chromosome"/>
</dbReference>
<dbReference type="Pfam" id="PF13174">
    <property type="entry name" value="TPR_6"/>
    <property type="match status" value="1"/>
</dbReference>
<dbReference type="InterPro" id="IPR034706">
    <property type="entry name" value="CpoB"/>
</dbReference>
<dbReference type="EMBL" id="CP017448">
    <property type="protein sequence ID" value="AOV17851.1"/>
    <property type="molecule type" value="Genomic_DNA"/>
</dbReference>
<proteinExistence type="inferred from homology"/>
<dbReference type="InterPro" id="IPR014162">
    <property type="entry name" value="CpoB_C"/>
</dbReference>
<evidence type="ECO:0000313" key="6">
    <source>
        <dbReference type="EMBL" id="AOV17851.1"/>
    </source>
</evidence>
<dbReference type="GO" id="GO:0043093">
    <property type="term" value="P:FtsZ-dependent cytokinesis"/>
    <property type="evidence" value="ECO:0007669"/>
    <property type="project" value="UniProtKB-UniRule"/>
</dbReference>
<comment type="subcellular location">
    <subcellularLocation>
        <location evidence="2">Periplasm</location>
    </subcellularLocation>
</comment>
<dbReference type="PROSITE" id="PS50005">
    <property type="entry name" value="TPR"/>
    <property type="match status" value="1"/>
</dbReference>
<dbReference type="Gene3D" id="1.20.5.110">
    <property type="match status" value="1"/>
</dbReference>
<keyword evidence="7" id="KW-1185">Reference proteome</keyword>
<dbReference type="Pfam" id="PF13525">
    <property type="entry name" value="YfiO"/>
    <property type="match status" value="1"/>
</dbReference>
<organism evidence="6 7">
    <name type="scientific">Acidihalobacter aeolianus</name>
    <dbReference type="NCBI Taxonomy" id="2792603"/>
    <lineage>
        <taxon>Bacteria</taxon>
        <taxon>Pseudomonadati</taxon>
        <taxon>Pseudomonadota</taxon>
        <taxon>Gammaproteobacteria</taxon>
        <taxon>Chromatiales</taxon>
        <taxon>Ectothiorhodospiraceae</taxon>
        <taxon>Acidihalobacter</taxon>
    </lineage>
</organism>
<feature type="repeat" description="TPR" evidence="3">
    <location>
        <begin position="170"/>
        <end position="203"/>
    </location>
</feature>
<comment type="function">
    <text evidence="2">Mediates coordination of peptidoglycan synthesis and outer membrane constriction during cell division.</text>
</comment>
<feature type="domain" description="YbgF trimerisation" evidence="5">
    <location>
        <begin position="28"/>
        <end position="83"/>
    </location>
</feature>
<accession>A0A1D8KA85</accession>
<dbReference type="KEGG" id="aaeo:BJI67_13015"/>
<evidence type="ECO:0000313" key="7">
    <source>
        <dbReference type="Proteomes" id="UP000095342"/>
    </source>
</evidence>
<evidence type="ECO:0000256" key="3">
    <source>
        <dbReference type="PROSITE-ProRule" id="PRU00339"/>
    </source>
</evidence>
<dbReference type="RefSeq" id="WP_070073381.1">
    <property type="nucleotide sequence ID" value="NZ_CP017448.1"/>
</dbReference>
<feature type="coiled-coil region" evidence="2">
    <location>
        <begin position="31"/>
        <end position="83"/>
    </location>
</feature>
<feature type="signal peptide" evidence="2">
    <location>
        <begin position="1"/>
        <end position="25"/>
    </location>
</feature>
<dbReference type="Gene3D" id="1.25.40.10">
    <property type="entry name" value="Tetratricopeptide repeat domain"/>
    <property type="match status" value="1"/>
</dbReference>
<evidence type="ECO:0000259" key="5">
    <source>
        <dbReference type="Pfam" id="PF16331"/>
    </source>
</evidence>
<dbReference type="InterPro" id="IPR039565">
    <property type="entry name" value="BamD-like"/>
</dbReference>
<dbReference type="SUPFAM" id="SSF48452">
    <property type="entry name" value="TPR-like"/>
    <property type="match status" value="1"/>
</dbReference>
<reference evidence="6 7" key="1">
    <citation type="submission" date="2016-09" db="EMBL/GenBank/DDBJ databases">
        <title>Acidihalobacter prosperus V6 (DSM14174).</title>
        <authorList>
            <person name="Khaleque H.N."/>
            <person name="Ramsay J.P."/>
            <person name="Murphy R.J.T."/>
            <person name="Kaksonen A.H."/>
            <person name="Boxall N.J."/>
            <person name="Watkin E.L.J."/>
        </authorList>
    </citation>
    <scope>NUCLEOTIDE SEQUENCE [LARGE SCALE GENOMIC DNA]</scope>
    <source>
        <strain evidence="6 7">V6</strain>
    </source>
</reference>
<dbReference type="GO" id="GO:0030288">
    <property type="term" value="C:outer membrane-bounded periplasmic space"/>
    <property type="evidence" value="ECO:0007669"/>
    <property type="project" value="UniProtKB-UniRule"/>
</dbReference>
<name>A0A1D8KA85_9GAMM</name>
<gene>
    <name evidence="2" type="primary">cpoB</name>
    <name evidence="6" type="ORF">BJI67_13015</name>
</gene>
<keyword evidence="1 2" id="KW-0732">Signal</keyword>
<dbReference type="AlphaFoldDB" id="A0A1D8KA85"/>
<evidence type="ECO:0000259" key="4">
    <source>
        <dbReference type="Pfam" id="PF13525"/>
    </source>
</evidence>
<dbReference type="InterPro" id="IPR019734">
    <property type="entry name" value="TPR_rpt"/>
</dbReference>
<dbReference type="HAMAP" id="MF_02066">
    <property type="entry name" value="CpoB"/>
    <property type="match status" value="1"/>
</dbReference>
<keyword evidence="3" id="KW-0802">TPR repeat</keyword>
<comment type="similarity">
    <text evidence="2">Belongs to the CpoB family.</text>
</comment>
<feature type="chain" id="PRO_5009987235" description="Cell division coordinator CpoB" evidence="2">
    <location>
        <begin position="26"/>
        <end position="258"/>
    </location>
</feature>
<evidence type="ECO:0000256" key="1">
    <source>
        <dbReference type="ARBA" id="ARBA00022729"/>
    </source>
</evidence>
<dbReference type="InterPro" id="IPR032519">
    <property type="entry name" value="YbgF_tri"/>
</dbReference>
<dbReference type="Pfam" id="PF16331">
    <property type="entry name" value="TolA_bind_tri"/>
    <property type="match status" value="1"/>
</dbReference>
<keyword evidence="2" id="KW-0175">Coiled coil</keyword>